<feature type="domain" description="Hedgehog/Intein (Hint)" evidence="2">
    <location>
        <begin position="16"/>
        <end position="145"/>
    </location>
</feature>
<comment type="caution">
    <text evidence="3">The sequence shown here is derived from an EMBL/GenBank/DDBJ whole genome shotgun (WGS) entry which is preliminary data.</text>
</comment>
<proteinExistence type="predicted"/>
<organism evidence="3 4">
    <name type="scientific">Thetidibacter halocola</name>
    <dbReference type="NCBI Taxonomy" id="2827239"/>
    <lineage>
        <taxon>Bacteria</taxon>
        <taxon>Pseudomonadati</taxon>
        <taxon>Pseudomonadota</taxon>
        <taxon>Alphaproteobacteria</taxon>
        <taxon>Rhodobacterales</taxon>
        <taxon>Roseobacteraceae</taxon>
        <taxon>Thetidibacter</taxon>
    </lineage>
</organism>
<dbReference type="EMBL" id="JAGTUU010000003">
    <property type="protein sequence ID" value="MBS0124165.1"/>
    <property type="molecule type" value="Genomic_DNA"/>
</dbReference>
<accession>A0A8J7WAU2</accession>
<evidence type="ECO:0000259" key="2">
    <source>
        <dbReference type="Pfam" id="PF13403"/>
    </source>
</evidence>
<evidence type="ECO:0000256" key="1">
    <source>
        <dbReference type="SAM" id="MobiDB-lite"/>
    </source>
</evidence>
<gene>
    <name evidence="3" type="ORF">KB874_08450</name>
</gene>
<protein>
    <submittedName>
        <fullName evidence="3">Hint domain-containing protein</fullName>
    </submittedName>
</protein>
<reference evidence="3" key="1">
    <citation type="submission" date="2021-04" db="EMBL/GenBank/DDBJ databases">
        <authorList>
            <person name="Yoon J."/>
        </authorList>
    </citation>
    <scope>NUCLEOTIDE SEQUENCE</scope>
    <source>
        <strain evidence="3">KMU-90</strain>
    </source>
</reference>
<feature type="region of interest" description="Disordered" evidence="1">
    <location>
        <begin position="147"/>
        <end position="166"/>
    </location>
</feature>
<evidence type="ECO:0000313" key="4">
    <source>
        <dbReference type="Proteomes" id="UP000681356"/>
    </source>
</evidence>
<dbReference type="Pfam" id="PF13403">
    <property type="entry name" value="Hint_2"/>
    <property type="match status" value="1"/>
</dbReference>
<name>A0A8J7WAU2_9RHOB</name>
<dbReference type="Proteomes" id="UP000681356">
    <property type="component" value="Unassembled WGS sequence"/>
</dbReference>
<keyword evidence="4" id="KW-1185">Reference proteome</keyword>
<dbReference type="AlphaFoldDB" id="A0A8J7WAU2"/>
<dbReference type="RefSeq" id="WP_212536129.1">
    <property type="nucleotide sequence ID" value="NZ_JAGTUU010000003.1"/>
</dbReference>
<dbReference type="InterPro" id="IPR028992">
    <property type="entry name" value="Hedgehog/Intein_dom"/>
</dbReference>
<sequence length="166" mass="17545">MPMPHSITAEPNALPAGSHVLTLEGAMPAEGLKPGTRIVTRDTGASVLRAVQVQKMPIDAVQVAAGTLGPGRPTHDVVLPARAELLLRGDHALAHSGQPFALVRAEALVDGRRVRALGLVRLRLVHLSFDRRHVVYADGLELASAAPLTEPDRGTPPAASRADPRR</sequence>
<evidence type="ECO:0000313" key="3">
    <source>
        <dbReference type="EMBL" id="MBS0124165.1"/>
    </source>
</evidence>